<protein>
    <submittedName>
        <fullName evidence="2">Uncharacterized protein</fullName>
    </submittedName>
</protein>
<sequence>MSLNGLAQTSPQRLNVRKEALQNMACILYSPTPSAMRGDEAVRGEYNLIDFASCVISGHVYRTTRDTSTGVTHRPPRARGTDDLDHPVSGSVGQSQTGAFVSRRREGHPRCEGVASRLGEPSST</sequence>
<reference evidence="2 3" key="1">
    <citation type="journal article" date="2012" name="Genome Biol.">
        <title>Genome and low-iron response of an oceanic diatom adapted to chronic iron limitation.</title>
        <authorList>
            <person name="Lommer M."/>
            <person name="Specht M."/>
            <person name="Roy A.S."/>
            <person name="Kraemer L."/>
            <person name="Andreson R."/>
            <person name="Gutowska M.A."/>
            <person name="Wolf J."/>
            <person name="Bergner S.V."/>
            <person name="Schilhabel M.B."/>
            <person name="Klostermeier U.C."/>
            <person name="Beiko R.G."/>
            <person name="Rosenstiel P."/>
            <person name="Hippler M."/>
            <person name="Laroche J."/>
        </authorList>
    </citation>
    <scope>NUCLEOTIDE SEQUENCE [LARGE SCALE GENOMIC DNA]</scope>
    <source>
        <strain evidence="2 3">CCMP1005</strain>
    </source>
</reference>
<name>K0SYB7_THAOC</name>
<evidence type="ECO:0000313" key="2">
    <source>
        <dbReference type="EMBL" id="EJK70390.1"/>
    </source>
</evidence>
<evidence type="ECO:0000313" key="3">
    <source>
        <dbReference type="Proteomes" id="UP000266841"/>
    </source>
</evidence>
<dbReference type="Proteomes" id="UP000266841">
    <property type="component" value="Unassembled WGS sequence"/>
</dbReference>
<evidence type="ECO:0000256" key="1">
    <source>
        <dbReference type="SAM" id="MobiDB-lite"/>
    </source>
</evidence>
<comment type="caution">
    <text evidence="2">The sequence shown here is derived from an EMBL/GenBank/DDBJ whole genome shotgun (WGS) entry which is preliminary data.</text>
</comment>
<gene>
    <name evidence="2" type="ORF">THAOC_08256</name>
</gene>
<feature type="region of interest" description="Disordered" evidence="1">
    <location>
        <begin position="65"/>
        <end position="124"/>
    </location>
</feature>
<dbReference type="EMBL" id="AGNL01008606">
    <property type="protein sequence ID" value="EJK70390.1"/>
    <property type="molecule type" value="Genomic_DNA"/>
</dbReference>
<accession>K0SYB7</accession>
<dbReference type="AlphaFoldDB" id="K0SYB7"/>
<organism evidence="2 3">
    <name type="scientific">Thalassiosira oceanica</name>
    <name type="common">Marine diatom</name>
    <dbReference type="NCBI Taxonomy" id="159749"/>
    <lineage>
        <taxon>Eukaryota</taxon>
        <taxon>Sar</taxon>
        <taxon>Stramenopiles</taxon>
        <taxon>Ochrophyta</taxon>
        <taxon>Bacillariophyta</taxon>
        <taxon>Coscinodiscophyceae</taxon>
        <taxon>Thalassiosirophycidae</taxon>
        <taxon>Thalassiosirales</taxon>
        <taxon>Thalassiosiraceae</taxon>
        <taxon>Thalassiosira</taxon>
    </lineage>
</organism>
<proteinExistence type="predicted"/>
<keyword evidence="3" id="KW-1185">Reference proteome</keyword>